<feature type="compositionally biased region" description="Basic and acidic residues" evidence="6">
    <location>
        <begin position="1"/>
        <end position="18"/>
    </location>
</feature>
<proteinExistence type="predicted"/>
<dbReference type="EMBL" id="LJBN01000117">
    <property type="protein sequence ID" value="OOQ88737.1"/>
    <property type="molecule type" value="Genomic_DNA"/>
</dbReference>
<evidence type="ECO:0000256" key="4">
    <source>
        <dbReference type="ARBA" id="ARBA00022833"/>
    </source>
</evidence>
<name>A0A1S9RTA6_PENBI</name>
<comment type="caution">
    <text evidence="8">The sequence shown here is derived from an EMBL/GenBank/DDBJ whole genome shotgun (WGS) entry which is preliminary data.</text>
</comment>
<dbReference type="PROSITE" id="PS00028">
    <property type="entry name" value="ZINC_FINGER_C2H2_1"/>
    <property type="match status" value="3"/>
</dbReference>
<feature type="domain" description="C2H2-type" evidence="7">
    <location>
        <begin position="130"/>
        <end position="157"/>
    </location>
</feature>
<dbReference type="PANTHER" id="PTHR23235">
    <property type="entry name" value="KRUEPPEL-LIKE TRANSCRIPTION FACTOR"/>
    <property type="match status" value="1"/>
</dbReference>
<sequence length="243" mass="27175">MTFDKHIPDLDKPDEKCIRSKQHTSRNLKGHIAGVGSQDVRKSFMKTCRPVLSAQHDESQALTGKAISYQTEEGGLGTSNTASSASMQSPNDFCEEGLQDTPAALMIPSLELGTQFPPDSGIKSKSSKNFRCEHCSKTFTRLYNLKSHLVTHDRTMPYSCNICNRAFARKSDSKRHMRTHSGEKNWVCGGCRTSFARRDMLSSHHKSHKGQACLRRQQSQGVQRDDWEKSQSPKILSISSLLS</sequence>
<feature type="region of interest" description="Disordered" evidence="6">
    <location>
        <begin position="1"/>
        <end position="25"/>
    </location>
</feature>
<evidence type="ECO:0000256" key="3">
    <source>
        <dbReference type="ARBA" id="ARBA00022771"/>
    </source>
</evidence>
<gene>
    <name evidence="8" type="ORF">PEBR_11237</name>
</gene>
<dbReference type="GO" id="GO:0000981">
    <property type="term" value="F:DNA-binding transcription factor activity, RNA polymerase II-specific"/>
    <property type="evidence" value="ECO:0007669"/>
    <property type="project" value="TreeGrafter"/>
</dbReference>
<evidence type="ECO:0000256" key="1">
    <source>
        <dbReference type="ARBA" id="ARBA00022723"/>
    </source>
</evidence>
<evidence type="ECO:0000313" key="8">
    <source>
        <dbReference type="EMBL" id="OOQ88737.1"/>
    </source>
</evidence>
<evidence type="ECO:0000256" key="2">
    <source>
        <dbReference type="ARBA" id="ARBA00022737"/>
    </source>
</evidence>
<dbReference type="SMART" id="SM00355">
    <property type="entry name" value="ZnF_C2H2"/>
    <property type="match status" value="3"/>
</dbReference>
<dbReference type="FunFam" id="3.30.160.60:FF:000303">
    <property type="entry name" value="Zinc finger protein 41"/>
    <property type="match status" value="1"/>
</dbReference>
<keyword evidence="4" id="KW-0862">Zinc</keyword>
<evidence type="ECO:0000256" key="6">
    <source>
        <dbReference type="SAM" id="MobiDB-lite"/>
    </source>
</evidence>
<keyword evidence="1" id="KW-0479">Metal-binding</keyword>
<dbReference type="InterPro" id="IPR013087">
    <property type="entry name" value="Znf_C2H2_type"/>
</dbReference>
<organism evidence="8 9">
    <name type="scientific">Penicillium brasilianum</name>
    <dbReference type="NCBI Taxonomy" id="104259"/>
    <lineage>
        <taxon>Eukaryota</taxon>
        <taxon>Fungi</taxon>
        <taxon>Dikarya</taxon>
        <taxon>Ascomycota</taxon>
        <taxon>Pezizomycotina</taxon>
        <taxon>Eurotiomycetes</taxon>
        <taxon>Eurotiomycetidae</taxon>
        <taxon>Eurotiales</taxon>
        <taxon>Aspergillaceae</taxon>
        <taxon>Penicillium</taxon>
    </lineage>
</organism>
<dbReference type="SUPFAM" id="SSF57667">
    <property type="entry name" value="beta-beta-alpha zinc fingers"/>
    <property type="match status" value="2"/>
</dbReference>
<feature type="domain" description="C2H2-type" evidence="7">
    <location>
        <begin position="186"/>
        <end position="213"/>
    </location>
</feature>
<keyword evidence="3 5" id="KW-0863">Zinc-finger</keyword>
<accession>A0A1S9RTA6</accession>
<evidence type="ECO:0000313" key="9">
    <source>
        <dbReference type="Proteomes" id="UP000190744"/>
    </source>
</evidence>
<evidence type="ECO:0000259" key="7">
    <source>
        <dbReference type="PROSITE" id="PS50157"/>
    </source>
</evidence>
<reference evidence="9" key="1">
    <citation type="submission" date="2015-09" db="EMBL/GenBank/DDBJ databases">
        <authorList>
            <person name="Fill T.P."/>
            <person name="Baretta J.F."/>
            <person name="de Almeida L.G."/>
            <person name="Rocha M."/>
            <person name="de Souza D.H."/>
            <person name="Malavazi I."/>
            <person name="Cerdeira L.T."/>
            <person name="Hong H."/>
            <person name="Samborskyy M."/>
            <person name="de Vasconcelos A.T."/>
            <person name="Leadlay P."/>
            <person name="Rodrigues-Filho E."/>
        </authorList>
    </citation>
    <scope>NUCLEOTIDE SEQUENCE [LARGE SCALE GENOMIC DNA]</scope>
    <source>
        <strain evidence="9">LaBioMMi 136</strain>
    </source>
</reference>
<dbReference type="GO" id="GO:0000978">
    <property type="term" value="F:RNA polymerase II cis-regulatory region sequence-specific DNA binding"/>
    <property type="evidence" value="ECO:0007669"/>
    <property type="project" value="TreeGrafter"/>
</dbReference>
<evidence type="ECO:0000256" key="5">
    <source>
        <dbReference type="PROSITE-ProRule" id="PRU00042"/>
    </source>
</evidence>
<dbReference type="GO" id="GO:0008270">
    <property type="term" value="F:zinc ion binding"/>
    <property type="evidence" value="ECO:0007669"/>
    <property type="project" value="UniProtKB-KW"/>
</dbReference>
<feature type="region of interest" description="Disordered" evidence="6">
    <location>
        <begin position="204"/>
        <end position="230"/>
    </location>
</feature>
<dbReference type="AlphaFoldDB" id="A0A1S9RTA6"/>
<dbReference type="Gene3D" id="3.30.160.60">
    <property type="entry name" value="Classic Zinc Finger"/>
    <property type="match status" value="3"/>
</dbReference>
<keyword evidence="2" id="KW-0677">Repeat</keyword>
<protein>
    <recommendedName>
        <fullName evidence="7">C2H2-type domain-containing protein</fullName>
    </recommendedName>
</protein>
<dbReference type="FunFam" id="3.30.160.60:FF:000446">
    <property type="entry name" value="Zinc finger protein"/>
    <property type="match status" value="1"/>
</dbReference>
<dbReference type="PROSITE" id="PS50157">
    <property type="entry name" value="ZINC_FINGER_C2H2_2"/>
    <property type="match status" value="3"/>
</dbReference>
<dbReference type="PANTHER" id="PTHR23235:SF120">
    <property type="entry name" value="KRUPPEL-LIKE FACTOR 15"/>
    <property type="match status" value="1"/>
</dbReference>
<dbReference type="Proteomes" id="UP000190744">
    <property type="component" value="Unassembled WGS sequence"/>
</dbReference>
<feature type="domain" description="C2H2-type" evidence="7">
    <location>
        <begin position="158"/>
        <end position="185"/>
    </location>
</feature>
<dbReference type="InterPro" id="IPR036236">
    <property type="entry name" value="Znf_C2H2_sf"/>
</dbReference>
<dbReference type="Pfam" id="PF00096">
    <property type="entry name" value="zf-C2H2"/>
    <property type="match status" value="3"/>
</dbReference>